<evidence type="ECO:0000259" key="1">
    <source>
        <dbReference type="Pfam" id="PF04685"/>
    </source>
</evidence>
<dbReference type="GO" id="GO:0005975">
    <property type="term" value="P:carbohydrate metabolic process"/>
    <property type="evidence" value="ECO:0007669"/>
    <property type="project" value="InterPro"/>
</dbReference>
<sequence length="971" mass="110043">MALLPADVVEFCKRHGLISSYGWHGKFNQEEVRSSPLKTPRLKTIAEFFPMGLRYLHRVYIPNKKSKTLPFMDPLNPVKMEPIYGVPMGGIGCGTIGRGFKGEFCRSSLRPGIYNHKVSITDQFIVTVMRDDDVYQKVLSPNPGGLYVPHDFASWEWGFPADRGHYIGLYPRSWTVYELPEVDLVLICEQISPIIPHNYKDSCLPIGVFQWTVLNFHPTLEAHVSITLTWRGPRCKKPSASYKHGQAGLVCCDSQVVNWSVKKLKDELTIPFENAILRGCLMETRIGSFMPCCFGIAATFSNEVHVTRCTGFRYKTSSKLTRHDRLHRVESAQSEFTSSHSFDSSRRHSDVLQRPHTLAPSATQFWINLKTAGTLDDDVTSFRREGPTKSSSKLVMAVCATCIVPPASSGTDSTVNHHAGHSRPGVGNLEFFVTWHIPRIYFRSAGIPYRRRYTRWFSEDIIKGTEELLTYAAKHWQTWRKEIVKWQSPILSNPDLPDWYKSALFNELYFVSDGGTVWLDPLLHNNTDSCEGECVPPIDMVRSRNPYVNLDPLNLTGRQPSSHHSVDHPNAFHHRAKHGLEMGLFAYLEGHEYRMFNTYDVHFNASWALIQLWPKIELAVLYDLVDMTVAEDATPSVFLYKGQKGLRNTRLCVPHDCGDPEKEPWYNVNAYVMYPTDNWKDLSPKLILMAWRDWKLTGDNNFLQYVLPVAVASVQLCLEKWDCDGDGIIENSGFPDQTYDTWKSRGLSAYVGGLWLAALYAVHDMLNHVTERPPLGLVSHWPEVDDNLSGLLKRAKFAYHDQLWGGEFYRYDNTVSFGSQNNSVMADQLSGYWFLRIGGAPADAILPVDAVTATLRTIVRLNWLSVREGRLGAINSVFSSSKVDTTNLQSEEFWVAVNYGLGSLLIASGMRAEGFGLAGACFDHVYNQLGLHFQTPEAFTKQATYRSLGYMRPLAIWSMQRAVDLVHSEQS</sequence>
<dbReference type="PANTHER" id="PTHR12654:SF0">
    <property type="entry name" value="NON-LYSOSOMAL GLUCOSYLCERAMIDASE"/>
    <property type="match status" value="1"/>
</dbReference>
<dbReference type="AlphaFoldDB" id="A0A5K3EQ96"/>
<evidence type="ECO:0000313" key="3">
    <source>
        <dbReference type="WBParaSite" id="MCU_002236-RA"/>
    </source>
</evidence>
<feature type="domain" description="Glycosyl-hydrolase family 116 catalytic region" evidence="1">
    <location>
        <begin position="583"/>
        <end position="959"/>
    </location>
</feature>
<organism evidence="3">
    <name type="scientific">Mesocestoides corti</name>
    <name type="common">Flatworm</name>
    <dbReference type="NCBI Taxonomy" id="53468"/>
    <lineage>
        <taxon>Eukaryota</taxon>
        <taxon>Metazoa</taxon>
        <taxon>Spiralia</taxon>
        <taxon>Lophotrochozoa</taxon>
        <taxon>Platyhelminthes</taxon>
        <taxon>Cestoda</taxon>
        <taxon>Eucestoda</taxon>
        <taxon>Cyclophyllidea</taxon>
        <taxon>Mesocestoididae</taxon>
        <taxon>Mesocestoides</taxon>
    </lineage>
</organism>
<dbReference type="PANTHER" id="PTHR12654">
    <property type="entry name" value="BILE ACID BETA-GLUCOSIDASE-RELATED"/>
    <property type="match status" value="1"/>
</dbReference>
<dbReference type="InterPro" id="IPR052566">
    <property type="entry name" value="Non-lysos_glucosylceramidase"/>
</dbReference>
<dbReference type="WBParaSite" id="MCU_002236-RA">
    <property type="protein sequence ID" value="MCU_002236-RA"/>
    <property type="gene ID" value="MCU_002236"/>
</dbReference>
<dbReference type="SUPFAM" id="SSF48208">
    <property type="entry name" value="Six-hairpin glycosidases"/>
    <property type="match status" value="1"/>
</dbReference>
<dbReference type="Pfam" id="PF04685">
    <property type="entry name" value="DUF608"/>
    <property type="match status" value="1"/>
</dbReference>
<dbReference type="GO" id="GO:0008422">
    <property type="term" value="F:beta-glucosidase activity"/>
    <property type="evidence" value="ECO:0007669"/>
    <property type="project" value="TreeGrafter"/>
</dbReference>
<dbReference type="Gene3D" id="1.50.10.10">
    <property type="match status" value="1"/>
</dbReference>
<dbReference type="InterPro" id="IPR012341">
    <property type="entry name" value="6hp_glycosidase-like_sf"/>
</dbReference>
<name>A0A5K3EQ96_MESCO</name>
<accession>A0A5K3EQ96</accession>
<dbReference type="InterPro" id="IPR024462">
    <property type="entry name" value="GH116_N"/>
</dbReference>
<evidence type="ECO:0000259" key="2">
    <source>
        <dbReference type="Pfam" id="PF12215"/>
    </source>
</evidence>
<dbReference type="InterPro" id="IPR008928">
    <property type="entry name" value="6-hairpin_glycosidase_sf"/>
</dbReference>
<proteinExistence type="predicted"/>
<protein>
    <submittedName>
        <fullName evidence="3">Non-lysosomal glucosylceramidase</fullName>
    </submittedName>
</protein>
<feature type="domain" description="Glycosyl-hydrolase family 116 N-terminal" evidence="2">
    <location>
        <begin position="85"/>
        <end position="479"/>
    </location>
</feature>
<dbReference type="Pfam" id="PF12215">
    <property type="entry name" value="Glyco_hydr_116N"/>
    <property type="match status" value="1"/>
</dbReference>
<reference evidence="3" key="1">
    <citation type="submission" date="2019-11" db="UniProtKB">
        <authorList>
            <consortium name="WormBaseParasite"/>
        </authorList>
    </citation>
    <scope>IDENTIFICATION</scope>
</reference>
<dbReference type="InterPro" id="IPR006775">
    <property type="entry name" value="GH116_catalytic"/>
</dbReference>